<dbReference type="Gene3D" id="3.40.50.300">
    <property type="entry name" value="P-loop containing nucleotide triphosphate hydrolases"/>
    <property type="match status" value="1"/>
</dbReference>
<dbReference type="PROSITE" id="PS50823">
    <property type="entry name" value="KH_TYPE_2"/>
    <property type="match status" value="1"/>
</dbReference>
<gene>
    <name evidence="8" type="primary">era</name>
    <name evidence="13" type="ORF">DQQ01_11790</name>
</gene>
<dbReference type="EMBL" id="CP030280">
    <property type="protein sequence ID" value="AWY98716.1"/>
    <property type="molecule type" value="Genomic_DNA"/>
</dbReference>
<keyword evidence="3 8" id="KW-0690">Ribosome biogenesis</keyword>
<feature type="binding site" evidence="8">
    <location>
        <begin position="61"/>
        <end position="65"/>
    </location>
    <ligand>
        <name>GTP</name>
        <dbReference type="ChEBI" id="CHEBI:37565"/>
    </ligand>
</feature>
<feature type="region of interest" description="G2" evidence="9">
    <location>
        <begin position="40"/>
        <end position="44"/>
    </location>
</feature>
<evidence type="ECO:0000259" key="12">
    <source>
        <dbReference type="PROSITE" id="PS51713"/>
    </source>
</evidence>
<keyword evidence="8" id="KW-0699">rRNA-binding</keyword>
<reference evidence="14" key="1">
    <citation type="submission" date="2018-06" db="EMBL/GenBank/DDBJ databases">
        <title>Description of Blautia argi sp. nov., a new anaerobic isolated from dog feces.</title>
        <authorList>
            <person name="Chang Y.-H."/>
            <person name="Paek J."/>
            <person name="Shin Y."/>
        </authorList>
    </citation>
    <scope>NUCLEOTIDE SEQUENCE [LARGE SCALE GENOMIC DNA]</scope>
    <source>
        <strain evidence="14">KCTC 15426</strain>
    </source>
</reference>
<comment type="subcellular location">
    <subcellularLocation>
        <location evidence="8">Cytoplasm</location>
    </subcellularLocation>
    <subcellularLocation>
        <location evidence="8">Cell membrane</location>
        <topology evidence="8">Peripheral membrane protein</topology>
    </subcellularLocation>
</comment>
<dbReference type="GO" id="GO:0000028">
    <property type="term" value="P:ribosomal small subunit assembly"/>
    <property type="evidence" value="ECO:0007669"/>
    <property type="project" value="TreeGrafter"/>
</dbReference>
<dbReference type="InterPro" id="IPR006073">
    <property type="entry name" value="GTP-bd"/>
</dbReference>
<accession>A0A2Z4UCJ4</accession>
<dbReference type="NCBIfam" id="TIGR00231">
    <property type="entry name" value="small_GTP"/>
    <property type="match status" value="1"/>
</dbReference>
<dbReference type="PANTHER" id="PTHR42698:SF1">
    <property type="entry name" value="GTPASE ERA, MITOCHONDRIAL"/>
    <property type="match status" value="1"/>
</dbReference>
<dbReference type="OrthoDB" id="9805918at2"/>
<feature type="domain" description="Era-type G" evidence="12">
    <location>
        <begin position="6"/>
        <end position="173"/>
    </location>
</feature>
<dbReference type="GO" id="GO:0043024">
    <property type="term" value="F:ribosomal small subunit binding"/>
    <property type="evidence" value="ECO:0007669"/>
    <property type="project" value="TreeGrafter"/>
</dbReference>
<evidence type="ECO:0000313" key="13">
    <source>
        <dbReference type="EMBL" id="AWY98716.1"/>
    </source>
</evidence>
<dbReference type="SUPFAM" id="SSF52540">
    <property type="entry name" value="P-loop containing nucleoside triphosphate hydrolases"/>
    <property type="match status" value="1"/>
</dbReference>
<sequence length="301" mass="34294">MNTEFKSGFAAIIGRPNVGKSTLMNHLIGQKIAITSRKPQTTRNKIQTVYTDERGQVVFLDTPGIHKAKNKLGEYMVNVAQRTFKDADVILWLVEPTNFIGAGERHIADQLRLCKLPVILVINKVDTVKKSEVAGFIDAYRNICDFAEIVPVSALRSQNLDTLLECIFKYLPYGPQFYDEDTVTDQPQRQIVAEMIREKALRTLDEEIPHGIAVTIDRMKERPQGNLVDIDATIICERDSHKGIIIGKQGVMLKKIGSAARFEIEKMLDMKVNLKLWVKVKKDWRDSDYLIKNFGYDKKEI</sequence>
<organism evidence="13 14">
    <name type="scientific">Blautia argi</name>
    <dbReference type="NCBI Taxonomy" id="1912897"/>
    <lineage>
        <taxon>Bacteria</taxon>
        <taxon>Bacillati</taxon>
        <taxon>Bacillota</taxon>
        <taxon>Clostridia</taxon>
        <taxon>Lachnospirales</taxon>
        <taxon>Lachnospiraceae</taxon>
        <taxon>Blautia</taxon>
    </lineage>
</organism>
<feature type="region of interest" description="G1" evidence="9">
    <location>
        <begin position="14"/>
        <end position="21"/>
    </location>
</feature>
<name>A0A2Z4UCJ4_9FIRM</name>
<dbReference type="RefSeq" id="WP_111920202.1">
    <property type="nucleotide sequence ID" value="NZ_CAUWHR010000008.1"/>
</dbReference>
<keyword evidence="7 8" id="KW-0472">Membrane</keyword>
<feature type="region of interest" description="G3" evidence="9">
    <location>
        <begin position="61"/>
        <end position="64"/>
    </location>
</feature>
<feature type="binding site" evidence="8">
    <location>
        <begin position="123"/>
        <end position="126"/>
    </location>
    <ligand>
        <name>GTP</name>
        <dbReference type="ChEBI" id="CHEBI:37565"/>
    </ligand>
</feature>
<dbReference type="PANTHER" id="PTHR42698">
    <property type="entry name" value="GTPASE ERA"/>
    <property type="match status" value="1"/>
</dbReference>
<dbReference type="InterPro" id="IPR015946">
    <property type="entry name" value="KH_dom-like_a/b"/>
</dbReference>
<dbReference type="CDD" id="cd04163">
    <property type="entry name" value="Era"/>
    <property type="match status" value="1"/>
</dbReference>
<dbReference type="InterPro" id="IPR004044">
    <property type="entry name" value="KH_dom_type_2"/>
</dbReference>
<dbReference type="KEGG" id="blau:DQQ01_11790"/>
<dbReference type="InterPro" id="IPR005225">
    <property type="entry name" value="Small_GTP-bd"/>
</dbReference>
<evidence type="ECO:0000256" key="8">
    <source>
        <dbReference type="HAMAP-Rule" id="MF_00367"/>
    </source>
</evidence>
<evidence type="ECO:0000256" key="1">
    <source>
        <dbReference type="ARBA" id="ARBA00007921"/>
    </source>
</evidence>
<dbReference type="AlphaFoldDB" id="A0A2Z4UCJ4"/>
<dbReference type="InterPro" id="IPR030388">
    <property type="entry name" value="G_ERA_dom"/>
</dbReference>
<dbReference type="GO" id="GO:0005829">
    <property type="term" value="C:cytosol"/>
    <property type="evidence" value="ECO:0007669"/>
    <property type="project" value="TreeGrafter"/>
</dbReference>
<keyword evidence="8" id="KW-0963">Cytoplasm</keyword>
<dbReference type="InterPro" id="IPR005662">
    <property type="entry name" value="GTPase_Era-like"/>
</dbReference>
<evidence type="ECO:0000256" key="10">
    <source>
        <dbReference type="RuleBase" id="RU003761"/>
    </source>
</evidence>
<keyword evidence="14" id="KW-1185">Reference proteome</keyword>
<keyword evidence="8" id="KW-1003">Cell membrane</keyword>
<dbReference type="NCBIfam" id="TIGR00436">
    <property type="entry name" value="era"/>
    <property type="match status" value="1"/>
</dbReference>
<evidence type="ECO:0000256" key="4">
    <source>
        <dbReference type="ARBA" id="ARBA00022741"/>
    </source>
</evidence>
<feature type="binding site" evidence="8">
    <location>
        <begin position="14"/>
        <end position="21"/>
    </location>
    <ligand>
        <name>GTP</name>
        <dbReference type="ChEBI" id="CHEBI:37565"/>
    </ligand>
</feature>
<dbReference type="GO" id="GO:0070181">
    <property type="term" value="F:small ribosomal subunit rRNA binding"/>
    <property type="evidence" value="ECO:0007669"/>
    <property type="project" value="UniProtKB-UniRule"/>
</dbReference>
<evidence type="ECO:0000256" key="9">
    <source>
        <dbReference type="PROSITE-ProRule" id="PRU01050"/>
    </source>
</evidence>
<dbReference type="PROSITE" id="PS51713">
    <property type="entry name" value="G_ERA"/>
    <property type="match status" value="1"/>
</dbReference>
<dbReference type="GO" id="GO:0005525">
    <property type="term" value="F:GTP binding"/>
    <property type="evidence" value="ECO:0007669"/>
    <property type="project" value="UniProtKB-UniRule"/>
</dbReference>
<dbReference type="FunFam" id="3.30.300.20:FF:000003">
    <property type="entry name" value="GTPase Era"/>
    <property type="match status" value="1"/>
</dbReference>
<evidence type="ECO:0000256" key="7">
    <source>
        <dbReference type="ARBA" id="ARBA00023136"/>
    </source>
</evidence>
<feature type="region of interest" description="G4" evidence="9">
    <location>
        <begin position="123"/>
        <end position="126"/>
    </location>
</feature>
<dbReference type="Pfam" id="PF01926">
    <property type="entry name" value="MMR_HSR1"/>
    <property type="match status" value="1"/>
</dbReference>
<dbReference type="NCBIfam" id="NF000908">
    <property type="entry name" value="PRK00089.1"/>
    <property type="match status" value="1"/>
</dbReference>
<feature type="domain" description="KH type-2" evidence="11">
    <location>
        <begin position="196"/>
        <end position="282"/>
    </location>
</feature>
<dbReference type="InterPro" id="IPR027417">
    <property type="entry name" value="P-loop_NTPase"/>
</dbReference>
<dbReference type="FunFam" id="3.40.50.300:FF:000094">
    <property type="entry name" value="GTPase Era"/>
    <property type="match status" value="1"/>
</dbReference>
<dbReference type="GO" id="GO:0003924">
    <property type="term" value="F:GTPase activity"/>
    <property type="evidence" value="ECO:0007669"/>
    <property type="project" value="UniProtKB-UniRule"/>
</dbReference>
<dbReference type="HAMAP" id="MF_00367">
    <property type="entry name" value="GTPase_Era"/>
    <property type="match status" value="1"/>
</dbReference>
<evidence type="ECO:0000256" key="5">
    <source>
        <dbReference type="ARBA" id="ARBA00022884"/>
    </source>
</evidence>
<dbReference type="Pfam" id="PF07650">
    <property type="entry name" value="KH_2"/>
    <property type="match status" value="1"/>
</dbReference>
<dbReference type="Gene3D" id="3.30.300.20">
    <property type="match status" value="1"/>
</dbReference>
<evidence type="ECO:0000313" key="14">
    <source>
        <dbReference type="Proteomes" id="UP000250003"/>
    </source>
</evidence>
<evidence type="ECO:0000256" key="3">
    <source>
        <dbReference type="ARBA" id="ARBA00022517"/>
    </source>
</evidence>
<comment type="subunit">
    <text evidence="8">Monomer.</text>
</comment>
<dbReference type="Proteomes" id="UP000250003">
    <property type="component" value="Chromosome"/>
</dbReference>
<evidence type="ECO:0000256" key="6">
    <source>
        <dbReference type="ARBA" id="ARBA00023134"/>
    </source>
</evidence>
<dbReference type="GO" id="GO:0005886">
    <property type="term" value="C:plasma membrane"/>
    <property type="evidence" value="ECO:0007669"/>
    <property type="project" value="UniProtKB-SubCell"/>
</dbReference>
<proteinExistence type="inferred from homology"/>
<keyword evidence="4 8" id="KW-0547">Nucleotide-binding</keyword>
<keyword evidence="6 8" id="KW-0342">GTP-binding</keyword>
<dbReference type="SUPFAM" id="SSF54814">
    <property type="entry name" value="Prokaryotic type KH domain (KH-domain type II)"/>
    <property type="match status" value="1"/>
</dbReference>
<evidence type="ECO:0000259" key="11">
    <source>
        <dbReference type="PROSITE" id="PS50823"/>
    </source>
</evidence>
<evidence type="ECO:0000256" key="2">
    <source>
        <dbReference type="ARBA" id="ARBA00020484"/>
    </source>
</evidence>
<dbReference type="CDD" id="cd22534">
    <property type="entry name" value="KH-II_Era"/>
    <property type="match status" value="1"/>
</dbReference>
<dbReference type="InterPro" id="IPR009019">
    <property type="entry name" value="KH_sf_prok-type"/>
</dbReference>
<keyword evidence="5 8" id="KW-0694">RNA-binding</keyword>
<comment type="similarity">
    <text evidence="1 8 9 10">Belongs to the TRAFAC class TrmE-Era-EngA-EngB-Septin-like GTPase superfamily. Era GTPase family.</text>
</comment>
<protein>
    <recommendedName>
        <fullName evidence="2 8">GTPase Era</fullName>
    </recommendedName>
</protein>
<feature type="region of interest" description="G5" evidence="9">
    <location>
        <begin position="152"/>
        <end position="154"/>
    </location>
</feature>
<comment type="function">
    <text evidence="8">An essential GTPase that binds both GDP and GTP, with rapid nucleotide exchange. Plays a role in 16S rRNA processing and 30S ribosomal subunit biogenesis and possibly also in cell cycle regulation and energy metabolism.</text>
</comment>